<dbReference type="InterPro" id="IPR032465">
    <property type="entry name" value="ACMSD"/>
</dbReference>
<name>A0A395RNL7_FUSSP</name>
<keyword evidence="3 8" id="KW-0210">Decarboxylase</keyword>
<dbReference type="Pfam" id="PF04909">
    <property type="entry name" value="Amidohydro_2"/>
    <property type="match status" value="1"/>
</dbReference>
<dbReference type="GO" id="GO:0046872">
    <property type="term" value="F:metal ion binding"/>
    <property type="evidence" value="ECO:0007669"/>
    <property type="project" value="UniProtKB-KW"/>
</dbReference>
<evidence type="ECO:0000256" key="5">
    <source>
        <dbReference type="ARBA" id="ARBA00023239"/>
    </source>
</evidence>
<evidence type="ECO:0000256" key="1">
    <source>
        <dbReference type="ARBA" id="ARBA00005871"/>
    </source>
</evidence>
<evidence type="ECO:0000256" key="8">
    <source>
        <dbReference type="RuleBase" id="RU366045"/>
    </source>
</evidence>
<dbReference type="GO" id="GO:0016787">
    <property type="term" value="F:hydrolase activity"/>
    <property type="evidence" value="ECO:0007669"/>
    <property type="project" value="UniProtKB-KW"/>
</dbReference>
<evidence type="ECO:0000313" key="11">
    <source>
        <dbReference type="Proteomes" id="UP000266152"/>
    </source>
</evidence>
<dbReference type="EMBL" id="PXOF01000160">
    <property type="protein sequence ID" value="RGP61681.1"/>
    <property type="molecule type" value="Genomic_DNA"/>
</dbReference>
<dbReference type="PANTHER" id="PTHR21240:SF29">
    <property type="entry name" value="AMIDOHYDROLASE-RELATED DOMAIN-CONTAINING PROTEIN"/>
    <property type="match status" value="1"/>
</dbReference>
<dbReference type="InterPro" id="IPR006680">
    <property type="entry name" value="Amidohydro-rel"/>
</dbReference>
<feature type="domain" description="Amidohydrolase-related" evidence="9">
    <location>
        <begin position="5"/>
        <end position="329"/>
    </location>
</feature>
<dbReference type="AlphaFoldDB" id="A0A395RNL7"/>
<reference evidence="10 11" key="1">
    <citation type="journal article" date="2018" name="PLoS Pathog.">
        <title>Evolution of structural diversity of trichothecenes, a family of toxins produced by plant pathogenic and entomopathogenic fungi.</title>
        <authorList>
            <person name="Proctor R.H."/>
            <person name="McCormick S.P."/>
            <person name="Kim H.S."/>
            <person name="Cardoza R.E."/>
            <person name="Stanley A.M."/>
            <person name="Lindo L."/>
            <person name="Kelly A."/>
            <person name="Brown D.W."/>
            <person name="Lee T."/>
            <person name="Vaughan M.M."/>
            <person name="Alexander N.J."/>
            <person name="Busman M."/>
            <person name="Gutierrez S."/>
        </authorList>
    </citation>
    <scope>NUCLEOTIDE SEQUENCE [LARGE SCALE GENOMIC DNA]</scope>
    <source>
        <strain evidence="10 11">NRRL 3299</strain>
    </source>
</reference>
<comment type="similarity">
    <text evidence="1">Belongs to the metallo-dependent hydrolases superfamily. ACMSD family.</text>
</comment>
<dbReference type="GO" id="GO:0047596">
    <property type="term" value="F:6-methylsalicylate decarboxylase activity"/>
    <property type="evidence" value="ECO:0007669"/>
    <property type="project" value="UniProtKB-EC"/>
</dbReference>
<protein>
    <recommendedName>
        <fullName evidence="7">6-methylsalicylate decarboxylase</fullName>
        <ecNumber evidence="7">4.1.1.52</ecNumber>
    </recommendedName>
</protein>
<dbReference type="GO" id="GO:0019748">
    <property type="term" value="P:secondary metabolic process"/>
    <property type="evidence" value="ECO:0007669"/>
    <property type="project" value="TreeGrafter"/>
</dbReference>
<dbReference type="EC" id="4.1.1.52" evidence="7"/>
<comment type="catalytic activity">
    <reaction evidence="6">
        <text>6-methylsalicylate + H(+) = 3-methylphenol + CO2</text>
        <dbReference type="Rhea" id="RHEA:23112"/>
        <dbReference type="ChEBI" id="CHEBI:15378"/>
        <dbReference type="ChEBI" id="CHEBI:16526"/>
        <dbReference type="ChEBI" id="CHEBI:17231"/>
        <dbReference type="ChEBI" id="CHEBI:36658"/>
        <dbReference type="EC" id="4.1.1.52"/>
    </reaction>
    <physiologicalReaction direction="left-to-right" evidence="6">
        <dbReference type="Rhea" id="RHEA:23113"/>
    </physiologicalReaction>
</comment>
<accession>A0A395RNL7</accession>
<evidence type="ECO:0000256" key="2">
    <source>
        <dbReference type="ARBA" id="ARBA00022723"/>
    </source>
</evidence>
<dbReference type="SUPFAM" id="SSF51556">
    <property type="entry name" value="Metallo-dependent hydrolases"/>
    <property type="match status" value="1"/>
</dbReference>
<keyword evidence="4" id="KW-0862">Zinc</keyword>
<evidence type="ECO:0000259" key="9">
    <source>
        <dbReference type="Pfam" id="PF04909"/>
    </source>
</evidence>
<keyword evidence="2" id="KW-0479">Metal-binding</keyword>
<gene>
    <name evidence="10" type="ORF">FSPOR_9806</name>
</gene>
<evidence type="ECO:0000256" key="4">
    <source>
        <dbReference type="ARBA" id="ARBA00022833"/>
    </source>
</evidence>
<dbReference type="GO" id="GO:0005829">
    <property type="term" value="C:cytosol"/>
    <property type="evidence" value="ECO:0007669"/>
    <property type="project" value="TreeGrafter"/>
</dbReference>
<dbReference type="STRING" id="5514.A0A395RNL7"/>
<organism evidence="10 11">
    <name type="scientific">Fusarium sporotrichioides</name>
    <dbReference type="NCBI Taxonomy" id="5514"/>
    <lineage>
        <taxon>Eukaryota</taxon>
        <taxon>Fungi</taxon>
        <taxon>Dikarya</taxon>
        <taxon>Ascomycota</taxon>
        <taxon>Pezizomycotina</taxon>
        <taxon>Sordariomycetes</taxon>
        <taxon>Hypocreomycetidae</taxon>
        <taxon>Hypocreales</taxon>
        <taxon>Nectriaceae</taxon>
        <taxon>Fusarium</taxon>
    </lineage>
</organism>
<proteinExistence type="inferred from homology"/>
<sequence>MHERIDLHCHAVAQGYRHYAIDNGHEKPDGMPALPQWTPEQHIALMKELNICRSVLSITSPGTHLTPENDENAARLTRQVNEELSVICREHSSYFSFFASLPLPSVNDSIAEIDYALDHLGASGFAVLSNANGVYLGDDELDSVFAHLNARKAILFIHPTTCNILASAGKVNPVKPLGKYPRPMMEFMFDETRAIANLLLSGTVARYPDIRFIMSHCGCALPSMLDRIGAFATLISGAESQTAEFQKLLRERFYFDLAGFPLPNAIHGLLRILGEGGEKRLVFGTDYPFTPERLVVSLADVMERGFEEIFDERQRDDVYVKNAVHLLGL</sequence>
<evidence type="ECO:0000256" key="7">
    <source>
        <dbReference type="ARBA" id="ARBA00038889"/>
    </source>
</evidence>
<keyword evidence="11" id="KW-1185">Reference proteome</keyword>
<dbReference type="Gene3D" id="3.20.20.140">
    <property type="entry name" value="Metal-dependent hydrolases"/>
    <property type="match status" value="1"/>
</dbReference>
<dbReference type="InterPro" id="IPR032466">
    <property type="entry name" value="Metal_Hydrolase"/>
</dbReference>
<evidence type="ECO:0000256" key="3">
    <source>
        <dbReference type="ARBA" id="ARBA00022793"/>
    </source>
</evidence>
<evidence type="ECO:0000313" key="10">
    <source>
        <dbReference type="EMBL" id="RGP61681.1"/>
    </source>
</evidence>
<dbReference type="Proteomes" id="UP000266152">
    <property type="component" value="Unassembled WGS sequence"/>
</dbReference>
<keyword evidence="5 8" id="KW-0456">Lyase</keyword>
<evidence type="ECO:0000256" key="6">
    <source>
        <dbReference type="ARBA" id="ARBA00036832"/>
    </source>
</evidence>
<dbReference type="PANTHER" id="PTHR21240">
    <property type="entry name" value="2-AMINO-3-CARBOXYLMUCONATE-6-SEMIALDEHYDE DECARBOXYLASE"/>
    <property type="match status" value="1"/>
</dbReference>
<keyword evidence="10" id="KW-0378">Hydrolase</keyword>
<comment type="caution">
    <text evidence="10">The sequence shown here is derived from an EMBL/GenBank/DDBJ whole genome shotgun (WGS) entry which is preliminary data.</text>
</comment>